<comment type="caution">
    <text evidence="2">The sequence shown here is derived from an EMBL/GenBank/DDBJ whole genome shotgun (WGS) entry which is preliminary data.</text>
</comment>
<gene>
    <name evidence="2" type="ORF">PGTUg99_022176</name>
</gene>
<protein>
    <submittedName>
        <fullName evidence="2">Uncharacterized protein</fullName>
    </submittedName>
</protein>
<proteinExistence type="predicted"/>
<dbReference type="Proteomes" id="UP000325313">
    <property type="component" value="Unassembled WGS sequence"/>
</dbReference>
<reference evidence="2 3" key="1">
    <citation type="submission" date="2019-05" db="EMBL/GenBank/DDBJ databases">
        <title>Emergence of the Ug99 lineage of the wheat stem rust pathogen through somatic hybridization.</title>
        <authorList>
            <person name="Li F."/>
            <person name="Upadhyaya N.M."/>
            <person name="Sperschneider J."/>
            <person name="Matny O."/>
            <person name="Nguyen-Phuc H."/>
            <person name="Mago R."/>
            <person name="Raley C."/>
            <person name="Miller M.E."/>
            <person name="Silverstein K.A.T."/>
            <person name="Henningsen E."/>
            <person name="Hirsch C.D."/>
            <person name="Visser B."/>
            <person name="Pretorius Z.A."/>
            <person name="Steffenson B.J."/>
            <person name="Schwessinger B."/>
            <person name="Dodds P.N."/>
            <person name="Figueroa M."/>
        </authorList>
    </citation>
    <scope>NUCLEOTIDE SEQUENCE [LARGE SCALE GENOMIC DNA]</scope>
    <source>
        <strain evidence="2 3">Ug99</strain>
    </source>
</reference>
<evidence type="ECO:0000313" key="3">
    <source>
        <dbReference type="Proteomes" id="UP000325313"/>
    </source>
</evidence>
<organism evidence="2 3">
    <name type="scientific">Puccinia graminis f. sp. tritici</name>
    <dbReference type="NCBI Taxonomy" id="56615"/>
    <lineage>
        <taxon>Eukaryota</taxon>
        <taxon>Fungi</taxon>
        <taxon>Dikarya</taxon>
        <taxon>Basidiomycota</taxon>
        <taxon>Pucciniomycotina</taxon>
        <taxon>Pucciniomycetes</taxon>
        <taxon>Pucciniales</taxon>
        <taxon>Pucciniaceae</taxon>
        <taxon>Puccinia</taxon>
    </lineage>
</organism>
<accession>A0A5B0RJF7</accession>
<dbReference type="AlphaFoldDB" id="A0A5B0RJF7"/>
<dbReference type="EMBL" id="VDEP01000174">
    <property type="protein sequence ID" value="KAA1125930.1"/>
    <property type="molecule type" value="Genomic_DNA"/>
</dbReference>
<sequence>MGRVEQAVELAQVCVSHRSWPDQPVSPPDAIRSGCRFGWNGQPTAIHTGDCRPAAQSLTVRGQAVIKCHLDTRPPDDSPPDPCTTDGLPRPSPSSLRQYDPSFSQDIQPGLHLQLWVQISRTDDSNAVDLTAENGRADSKARESIISGPLMALRYLLDVGGLSSGHPHPDWWTWVNTPTTPTPWLQSCQFDVGRQEGLAGSAEVASMLQAFVDHKPIHPVHTKPISTDARRCCHWEFAIRTHG</sequence>
<evidence type="ECO:0000256" key="1">
    <source>
        <dbReference type="SAM" id="MobiDB-lite"/>
    </source>
</evidence>
<evidence type="ECO:0000313" key="2">
    <source>
        <dbReference type="EMBL" id="KAA1125930.1"/>
    </source>
</evidence>
<name>A0A5B0RJF7_PUCGR</name>
<feature type="region of interest" description="Disordered" evidence="1">
    <location>
        <begin position="70"/>
        <end position="100"/>
    </location>
</feature>